<dbReference type="Pfam" id="PF22286">
    <property type="entry name" value="RHG20_PH"/>
    <property type="match status" value="1"/>
</dbReference>
<reference evidence="3" key="1">
    <citation type="submission" date="2025-08" db="UniProtKB">
        <authorList>
            <consortium name="RefSeq"/>
        </authorList>
    </citation>
    <scope>IDENTIFICATION</scope>
</reference>
<evidence type="ECO:0000313" key="3">
    <source>
        <dbReference type="RefSeq" id="XP_045575470.1"/>
    </source>
</evidence>
<protein>
    <submittedName>
        <fullName evidence="3">Rho GTPase-activating protein 20-like</fullName>
    </submittedName>
</protein>
<dbReference type="Gene3D" id="2.30.29.30">
    <property type="entry name" value="Pleckstrin-homology domain (PH domain)/Phosphotyrosine-binding domain (PTB)"/>
    <property type="match status" value="1"/>
</dbReference>
<dbReference type="PANTHER" id="PTHR23179:SF26">
    <property type="entry name" value="T-CELL ACTIVATION RHO GTPASE-ACTIVATING PROTEIN"/>
    <property type="match status" value="1"/>
</dbReference>
<proteinExistence type="predicted"/>
<dbReference type="InterPro" id="IPR047887">
    <property type="entry name" value="ARHGAP20_PH"/>
</dbReference>
<feature type="domain" description="ARHGAP20 PH" evidence="1">
    <location>
        <begin position="91"/>
        <end position="178"/>
    </location>
</feature>
<sequence length="178" mass="20007">MDTNMEAPRTRTLEDLGIAVMRRGSYDEAAALGLHPHLRSLAQRRRSAPSLAFEKALGSMPWSSIREEAPCWVSVEQCPFVLGLSSENAELVLDACVQITEGMKTRRRQLFLFSDVIAIAMLKSSASYRLKHRVSLEDLWLYGFEDEPEEEEGEGGEIDLRTSLVLAWPLAFCVVSFQ</sequence>
<gene>
    <name evidence="3" type="primary">LOC123743330</name>
</gene>
<dbReference type="GeneID" id="123743330"/>
<organism evidence="2 3">
    <name type="scientific">Salmo salar</name>
    <name type="common">Atlantic salmon</name>
    <dbReference type="NCBI Taxonomy" id="8030"/>
    <lineage>
        <taxon>Eukaryota</taxon>
        <taxon>Metazoa</taxon>
        <taxon>Chordata</taxon>
        <taxon>Craniata</taxon>
        <taxon>Vertebrata</taxon>
        <taxon>Euteleostomi</taxon>
        <taxon>Actinopterygii</taxon>
        <taxon>Neopterygii</taxon>
        <taxon>Teleostei</taxon>
        <taxon>Protacanthopterygii</taxon>
        <taxon>Salmoniformes</taxon>
        <taxon>Salmonidae</taxon>
        <taxon>Salmoninae</taxon>
        <taxon>Salmo</taxon>
    </lineage>
</organism>
<accession>A0ABM3EWP9</accession>
<keyword evidence="2" id="KW-1185">Reference proteome</keyword>
<dbReference type="RefSeq" id="XP_045575470.1">
    <property type="nucleotide sequence ID" value="XM_045719514.1"/>
</dbReference>
<dbReference type="Proteomes" id="UP001652741">
    <property type="component" value="Chromosome ssa06"/>
</dbReference>
<evidence type="ECO:0000259" key="1">
    <source>
        <dbReference type="Pfam" id="PF22286"/>
    </source>
</evidence>
<dbReference type="PANTHER" id="PTHR23179">
    <property type="entry name" value="T-CELL ACTIVATION RHO GTPASE ACTIVATING PROTEIN-RELATED"/>
    <property type="match status" value="1"/>
</dbReference>
<name>A0ABM3EWP9_SALSA</name>
<evidence type="ECO:0000313" key="2">
    <source>
        <dbReference type="Proteomes" id="UP001652741"/>
    </source>
</evidence>
<dbReference type="InterPro" id="IPR011993">
    <property type="entry name" value="PH-like_dom_sf"/>
</dbReference>